<dbReference type="EMBL" id="JBHSML010000003">
    <property type="protein sequence ID" value="MFC5516809.1"/>
    <property type="molecule type" value="Genomic_DNA"/>
</dbReference>
<name>A0ABW0PW73_9HYPH</name>
<protein>
    <submittedName>
        <fullName evidence="2">RES family NAD+ phosphorylase</fullName>
    </submittedName>
</protein>
<gene>
    <name evidence="2" type="ORF">ACFPP9_13570</name>
</gene>
<proteinExistence type="predicted"/>
<dbReference type="SMART" id="SM00953">
    <property type="entry name" value="RES"/>
    <property type="match status" value="1"/>
</dbReference>
<evidence type="ECO:0000259" key="1">
    <source>
        <dbReference type="SMART" id="SM00953"/>
    </source>
</evidence>
<keyword evidence="3" id="KW-1185">Reference proteome</keyword>
<dbReference type="InterPro" id="IPR014914">
    <property type="entry name" value="RES_dom"/>
</dbReference>
<feature type="domain" description="RES" evidence="1">
    <location>
        <begin position="78"/>
        <end position="205"/>
    </location>
</feature>
<dbReference type="Pfam" id="PF08808">
    <property type="entry name" value="RES"/>
    <property type="match status" value="1"/>
</dbReference>
<accession>A0ABW0PW73</accession>
<organism evidence="2 3">
    <name type="scientific">Kaistia terrae</name>
    <dbReference type="NCBI Taxonomy" id="537017"/>
    <lineage>
        <taxon>Bacteria</taxon>
        <taxon>Pseudomonadati</taxon>
        <taxon>Pseudomonadota</taxon>
        <taxon>Alphaproteobacteria</taxon>
        <taxon>Hyphomicrobiales</taxon>
        <taxon>Kaistiaceae</taxon>
        <taxon>Kaistia</taxon>
    </lineage>
</organism>
<reference evidence="3" key="1">
    <citation type="journal article" date="2019" name="Int. J. Syst. Evol. Microbiol.">
        <title>The Global Catalogue of Microorganisms (GCM) 10K type strain sequencing project: providing services to taxonomists for standard genome sequencing and annotation.</title>
        <authorList>
            <consortium name="The Broad Institute Genomics Platform"/>
            <consortium name="The Broad Institute Genome Sequencing Center for Infectious Disease"/>
            <person name="Wu L."/>
            <person name="Ma J."/>
        </authorList>
    </citation>
    <scope>NUCLEOTIDE SEQUENCE [LARGE SCALE GENOMIC DNA]</scope>
    <source>
        <strain evidence="3">KACC 12633</strain>
    </source>
</reference>
<dbReference type="Proteomes" id="UP001596150">
    <property type="component" value="Unassembled WGS sequence"/>
</dbReference>
<evidence type="ECO:0000313" key="2">
    <source>
        <dbReference type="EMBL" id="MFC5516809.1"/>
    </source>
</evidence>
<evidence type="ECO:0000313" key="3">
    <source>
        <dbReference type="Proteomes" id="UP001596150"/>
    </source>
</evidence>
<dbReference type="RefSeq" id="WP_266343957.1">
    <property type="nucleotide sequence ID" value="NZ_JAPKNH010000004.1"/>
</dbReference>
<sequence>MTSSEFPQVAIDQPTHRLIPSRFPPVAAFEDVASADDLADVMELEGWTNDRLVAERAARLPRSEWAYGRPNASVIMASFLHTPPSGLRFSGGALGAWYGALAVETCIAEVAHHLRREMLRSGAERFVTTYRAYTARIDGAYCDIRNRQNERPHLYSRSDYASAQAFGEAIRAEGGDGVLFDSLRHRGGTNLCAYRPSKVQDVTQAGHIELTLRTEGKIVARRLA</sequence>
<comment type="caution">
    <text evidence="2">The sequence shown here is derived from an EMBL/GenBank/DDBJ whole genome shotgun (WGS) entry which is preliminary data.</text>
</comment>